<sequence length="204" mass="23053">MADDTRQTNTSPKEDLSKEALTVHPENKPFSGSQWQTDPQTQAIKPPENANLMSGGTQHTAGGKEPEFNLKNVLTTGRPLTQVHKAPCVRDSLLQGMGAGTAIGATRALFGTPIWLASNWAVGSFCVASFGFYQYCLYKRQSEKEGMIRAMEILDKKRLEKQMREERKQKLREERRLAKDKELDAQYQAASNKQDGGRPWYKFW</sequence>
<evidence type="ECO:0000256" key="7">
    <source>
        <dbReference type="ARBA" id="ARBA00023128"/>
    </source>
</evidence>
<feature type="coiled-coil region" evidence="10">
    <location>
        <begin position="149"/>
        <end position="181"/>
    </location>
</feature>
<evidence type="ECO:0000256" key="2">
    <source>
        <dbReference type="ARBA" id="ARBA00009575"/>
    </source>
</evidence>
<evidence type="ECO:0000256" key="9">
    <source>
        <dbReference type="PIRNR" id="PIRNR007871"/>
    </source>
</evidence>
<reference evidence="12" key="1">
    <citation type="journal article" date="2020" name="Stud. Mycol.">
        <title>101 Dothideomycetes genomes: a test case for predicting lifestyles and emergence of pathogens.</title>
        <authorList>
            <person name="Haridas S."/>
            <person name="Albert R."/>
            <person name="Binder M."/>
            <person name="Bloem J."/>
            <person name="Labutti K."/>
            <person name="Salamov A."/>
            <person name="Andreopoulos B."/>
            <person name="Baker S."/>
            <person name="Barry K."/>
            <person name="Bills G."/>
            <person name="Bluhm B."/>
            <person name="Cannon C."/>
            <person name="Castanera R."/>
            <person name="Culley D."/>
            <person name="Daum C."/>
            <person name="Ezra D."/>
            <person name="Gonzalez J."/>
            <person name="Henrissat B."/>
            <person name="Kuo A."/>
            <person name="Liang C."/>
            <person name="Lipzen A."/>
            <person name="Lutzoni F."/>
            <person name="Magnuson J."/>
            <person name="Mondo S."/>
            <person name="Nolan M."/>
            <person name="Ohm R."/>
            <person name="Pangilinan J."/>
            <person name="Park H.-J."/>
            <person name="Ramirez L."/>
            <person name="Alfaro M."/>
            <person name="Sun H."/>
            <person name="Tritt A."/>
            <person name="Yoshinaga Y."/>
            <person name="Zwiers L.-H."/>
            <person name="Turgeon B."/>
            <person name="Goodwin S."/>
            <person name="Spatafora J."/>
            <person name="Crous P."/>
            <person name="Grigoriev I."/>
        </authorList>
    </citation>
    <scope>NUCLEOTIDE SEQUENCE</scope>
    <source>
        <strain evidence="12">SCOH1-5</strain>
    </source>
</reference>
<feature type="compositionally biased region" description="Polar residues" evidence="11">
    <location>
        <begin position="51"/>
        <end position="60"/>
    </location>
</feature>
<evidence type="ECO:0000313" key="12">
    <source>
        <dbReference type="EMBL" id="KAF2211144.1"/>
    </source>
</evidence>
<evidence type="ECO:0000256" key="8">
    <source>
        <dbReference type="ARBA" id="ARBA00023136"/>
    </source>
</evidence>
<dbReference type="InterPro" id="IPR022533">
    <property type="entry name" value="Cox20"/>
</dbReference>
<dbReference type="Pfam" id="PF12597">
    <property type="entry name" value="Cox20"/>
    <property type="match status" value="1"/>
</dbReference>
<organism evidence="12 13">
    <name type="scientific">Cercospora zeae-maydis SCOH1-5</name>
    <dbReference type="NCBI Taxonomy" id="717836"/>
    <lineage>
        <taxon>Eukaryota</taxon>
        <taxon>Fungi</taxon>
        <taxon>Dikarya</taxon>
        <taxon>Ascomycota</taxon>
        <taxon>Pezizomycotina</taxon>
        <taxon>Dothideomycetes</taxon>
        <taxon>Dothideomycetidae</taxon>
        <taxon>Mycosphaerellales</taxon>
        <taxon>Mycosphaerellaceae</taxon>
        <taxon>Cercospora</taxon>
    </lineage>
</organism>
<gene>
    <name evidence="12" type="ORF">CERZMDRAFT_43950</name>
</gene>
<dbReference type="PANTHER" id="PTHR31586:SF1">
    <property type="entry name" value="CYTOCHROME C OXIDASE ASSEMBLY PROTEIN COX20, MITOCHONDRIAL"/>
    <property type="match status" value="1"/>
</dbReference>
<evidence type="ECO:0000256" key="4">
    <source>
        <dbReference type="ARBA" id="ARBA00022692"/>
    </source>
</evidence>
<keyword evidence="7 9" id="KW-0496">Mitochondrion</keyword>
<evidence type="ECO:0000256" key="11">
    <source>
        <dbReference type="SAM" id="MobiDB-lite"/>
    </source>
</evidence>
<evidence type="ECO:0000256" key="10">
    <source>
        <dbReference type="SAM" id="Coils"/>
    </source>
</evidence>
<keyword evidence="6" id="KW-1133">Transmembrane helix</keyword>
<comment type="subcellular location">
    <subcellularLocation>
        <location evidence="1 9">Mitochondrion inner membrane</location>
    </subcellularLocation>
</comment>
<keyword evidence="5 9" id="KW-0999">Mitochondrion inner membrane</keyword>
<dbReference type="AlphaFoldDB" id="A0A6A6FCM2"/>
<dbReference type="OrthoDB" id="14603at2759"/>
<name>A0A6A6FCM2_9PEZI</name>
<proteinExistence type="inferred from homology"/>
<evidence type="ECO:0000256" key="3">
    <source>
        <dbReference type="ARBA" id="ARBA00017689"/>
    </source>
</evidence>
<keyword evidence="4" id="KW-0812">Transmembrane</keyword>
<keyword evidence="13" id="KW-1185">Reference proteome</keyword>
<evidence type="ECO:0000256" key="5">
    <source>
        <dbReference type="ARBA" id="ARBA00022792"/>
    </source>
</evidence>
<feature type="compositionally biased region" description="Basic and acidic residues" evidence="11">
    <location>
        <begin position="1"/>
        <end position="18"/>
    </location>
</feature>
<accession>A0A6A6FCM2</accession>
<feature type="compositionally biased region" description="Polar residues" evidence="11">
    <location>
        <begin position="30"/>
        <end position="43"/>
    </location>
</feature>
<dbReference type="GO" id="GO:0033617">
    <property type="term" value="P:mitochondrial respiratory chain complex IV assembly"/>
    <property type="evidence" value="ECO:0007669"/>
    <property type="project" value="InterPro"/>
</dbReference>
<dbReference type="Proteomes" id="UP000799539">
    <property type="component" value="Unassembled WGS sequence"/>
</dbReference>
<dbReference type="EMBL" id="ML992678">
    <property type="protein sequence ID" value="KAF2211144.1"/>
    <property type="molecule type" value="Genomic_DNA"/>
</dbReference>
<dbReference type="PANTHER" id="PTHR31586">
    <property type="entry name" value="CYTOCHROME C OXIDASE PROTEIN 20"/>
    <property type="match status" value="1"/>
</dbReference>
<evidence type="ECO:0000256" key="6">
    <source>
        <dbReference type="ARBA" id="ARBA00022989"/>
    </source>
</evidence>
<keyword evidence="8 9" id="KW-0472">Membrane</keyword>
<evidence type="ECO:0000256" key="1">
    <source>
        <dbReference type="ARBA" id="ARBA00004273"/>
    </source>
</evidence>
<comment type="similarity">
    <text evidence="2 9">Belongs to the COX20 family.</text>
</comment>
<dbReference type="PIRSF" id="PIRSF007871">
    <property type="entry name" value="Cox20"/>
    <property type="match status" value="1"/>
</dbReference>
<feature type="region of interest" description="Disordered" evidence="11">
    <location>
        <begin position="1"/>
        <end position="65"/>
    </location>
</feature>
<comment type="function">
    <text evidence="9">Involved in the assembly of the cytochrome c oxidase complex.</text>
</comment>
<feature type="region of interest" description="Disordered" evidence="11">
    <location>
        <begin position="183"/>
        <end position="204"/>
    </location>
</feature>
<dbReference type="GO" id="GO:0005743">
    <property type="term" value="C:mitochondrial inner membrane"/>
    <property type="evidence" value="ECO:0007669"/>
    <property type="project" value="UniProtKB-SubCell"/>
</dbReference>
<keyword evidence="10" id="KW-0175">Coiled coil</keyword>
<evidence type="ECO:0000313" key="13">
    <source>
        <dbReference type="Proteomes" id="UP000799539"/>
    </source>
</evidence>
<protein>
    <recommendedName>
        <fullName evidence="3 9">Cytochrome c oxidase assembly protein COX20, mitochondrial</fullName>
    </recommendedName>
</protein>